<dbReference type="Gene3D" id="1.10.287.130">
    <property type="match status" value="1"/>
</dbReference>
<dbReference type="InterPro" id="IPR003661">
    <property type="entry name" value="HisK_dim/P_dom"/>
</dbReference>
<dbReference type="SUPFAM" id="SSF55874">
    <property type="entry name" value="ATPase domain of HSP90 chaperone/DNA topoisomerase II/histidine kinase"/>
    <property type="match status" value="1"/>
</dbReference>
<dbReference type="InterPro" id="IPR004358">
    <property type="entry name" value="Sig_transdc_His_kin-like_C"/>
</dbReference>
<keyword evidence="8" id="KW-0472">Membrane</keyword>
<dbReference type="PANTHER" id="PTHR43547:SF2">
    <property type="entry name" value="HYBRID SIGNAL TRANSDUCTION HISTIDINE KINASE C"/>
    <property type="match status" value="1"/>
</dbReference>
<evidence type="ECO:0000256" key="5">
    <source>
        <dbReference type="ARBA" id="ARBA00022777"/>
    </source>
</evidence>
<dbReference type="InterPro" id="IPR036890">
    <property type="entry name" value="HATPase_C_sf"/>
</dbReference>
<dbReference type="PANTHER" id="PTHR43547">
    <property type="entry name" value="TWO-COMPONENT HISTIDINE KINASE"/>
    <property type="match status" value="1"/>
</dbReference>
<reference evidence="10 11" key="1">
    <citation type="journal article" date="2013" name="Genome Biol. Evol.">
        <title>Genomes of Stigonematalean cyanobacteria (subsection V) and the evolution of oxygenic photosynthesis from prokaryotes to plastids.</title>
        <authorList>
            <person name="Dagan T."/>
            <person name="Roettger M."/>
            <person name="Stucken K."/>
            <person name="Landan G."/>
            <person name="Koch R."/>
            <person name="Major P."/>
            <person name="Gould S.B."/>
            <person name="Goremykin V.V."/>
            <person name="Rippka R."/>
            <person name="Tandeau de Marsac N."/>
            <person name="Gugger M."/>
            <person name="Lockhart P.J."/>
            <person name="Allen J.F."/>
            <person name="Brune I."/>
            <person name="Maus I."/>
            <person name="Puhler A."/>
            <person name="Martin W.F."/>
        </authorList>
    </citation>
    <scope>NUCLEOTIDE SEQUENCE [LARGE SCALE GENOMIC DNA]</scope>
    <source>
        <strain evidence="10 11">PCC 7110</strain>
    </source>
</reference>
<dbReference type="InterPro" id="IPR036097">
    <property type="entry name" value="HisK_dim/P_sf"/>
</dbReference>
<dbReference type="AlphaFoldDB" id="A0A139WU19"/>
<dbReference type="SMART" id="SM00388">
    <property type="entry name" value="HisKA"/>
    <property type="match status" value="1"/>
</dbReference>
<dbReference type="PROSITE" id="PS50109">
    <property type="entry name" value="HIS_KIN"/>
    <property type="match status" value="1"/>
</dbReference>
<evidence type="ECO:0000313" key="11">
    <source>
        <dbReference type="Proteomes" id="UP000076925"/>
    </source>
</evidence>
<keyword evidence="8" id="KW-1133">Transmembrane helix</keyword>
<feature type="transmembrane region" description="Helical" evidence="8">
    <location>
        <begin position="15"/>
        <end position="35"/>
    </location>
</feature>
<keyword evidence="5 10" id="KW-0418">Kinase</keyword>
<evidence type="ECO:0000256" key="4">
    <source>
        <dbReference type="ARBA" id="ARBA00022679"/>
    </source>
</evidence>
<comment type="function">
    <text evidence="7">Photoreceptor which exists in two forms that are reversibly interconvertible by light: the R form that absorbs maximally in the red region of the spectrum and the FR form that absorbs maximally in the far-red region.</text>
</comment>
<evidence type="ECO:0000313" key="10">
    <source>
        <dbReference type="EMBL" id="KYC35945.1"/>
    </source>
</evidence>
<dbReference type="GO" id="GO:0000155">
    <property type="term" value="F:phosphorelay sensor kinase activity"/>
    <property type="evidence" value="ECO:0007669"/>
    <property type="project" value="InterPro"/>
</dbReference>
<sequence length="377" mass="42050">MVPFKLAIYVTDPRWRTFCLIVAMFAIVGLLEFVTPPDYVFGYLYIAPILLANPRFNRMATIQVTLAACFLTMVNIWVPGNDVVSFSTIASRLIAIVALVVTSILSDRNRVYQKVLLQQQAKLQAQEKLASVREDFASTLTHDLKTPLLGAIETLQALERENFGPVVSAQKKVIATMIRSHQTSLQMVETLLDVYRNDLEGLKLELAPVNLVVIAEEAATTLIGLASSRRVYITFNYGESDFRKYLWVEGDAFQLQRVFTNLLTNAINHTPRGGKIEVVLEPGSSYQTAKVMDTGAGITPEELPHLFERFYQGHSDRHAKGSGLGLYLTRQIIAAHGGTIWAENRSPHGAIFAFRLPVLPFHNASLKFNNLAEDLLD</sequence>
<dbReference type="CDD" id="cd00075">
    <property type="entry name" value="HATPase"/>
    <property type="match status" value="1"/>
</dbReference>
<dbReference type="Pfam" id="PF00512">
    <property type="entry name" value="HisKA"/>
    <property type="match status" value="1"/>
</dbReference>
<evidence type="ECO:0000259" key="9">
    <source>
        <dbReference type="PROSITE" id="PS50109"/>
    </source>
</evidence>
<protein>
    <recommendedName>
        <fullName evidence="2">histidine kinase</fullName>
        <ecNumber evidence="2">2.7.13.3</ecNumber>
    </recommendedName>
</protein>
<evidence type="ECO:0000256" key="1">
    <source>
        <dbReference type="ARBA" id="ARBA00000085"/>
    </source>
</evidence>
<accession>A0A139WU19</accession>
<feature type="domain" description="Histidine kinase" evidence="9">
    <location>
        <begin position="139"/>
        <end position="360"/>
    </location>
</feature>
<proteinExistence type="predicted"/>
<feature type="transmembrane region" description="Helical" evidence="8">
    <location>
        <begin position="56"/>
        <end position="78"/>
    </location>
</feature>
<keyword evidence="3" id="KW-0597">Phosphoprotein</keyword>
<dbReference type="FunFam" id="3.30.565.10:FF:000006">
    <property type="entry name" value="Sensor histidine kinase WalK"/>
    <property type="match status" value="1"/>
</dbReference>
<evidence type="ECO:0000256" key="3">
    <source>
        <dbReference type="ARBA" id="ARBA00022553"/>
    </source>
</evidence>
<dbReference type="RefSeq" id="WP_017742313.1">
    <property type="nucleotide sequence ID" value="NZ_KQ976354.1"/>
</dbReference>
<evidence type="ECO:0000256" key="6">
    <source>
        <dbReference type="ARBA" id="ARBA00023012"/>
    </source>
</evidence>
<keyword evidence="4" id="KW-0808">Transferase</keyword>
<evidence type="ECO:0000256" key="7">
    <source>
        <dbReference type="ARBA" id="ARBA00055745"/>
    </source>
</evidence>
<dbReference type="OrthoDB" id="418136at2"/>
<dbReference type="Proteomes" id="UP000076925">
    <property type="component" value="Unassembled WGS sequence"/>
</dbReference>
<keyword evidence="11" id="KW-1185">Reference proteome</keyword>
<keyword evidence="8" id="KW-0812">Transmembrane</keyword>
<comment type="catalytic activity">
    <reaction evidence="1">
        <text>ATP + protein L-histidine = ADP + protein N-phospho-L-histidine.</text>
        <dbReference type="EC" id="2.7.13.3"/>
    </reaction>
</comment>
<dbReference type="SUPFAM" id="SSF47384">
    <property type="entry name" value="Homodimeric domain of signal transducing histidine kinase"/>
    <property type="match status" value="1"/>
</dbReference>
<comment type="caution">
    <text evidence="10">The sequence shown here is derived from an EMBL/GenBank/DDBJ whole genome shotgun (WGS) entry which is preliminary data.</text>
</comment>
<organism evidence="10 11">
    <name type="scientific">Scytonema hofmannii PCC 7110</name>
    <dbReference type="NCBI Taxonomy" id="128403"/>
    <lineage>
        <taxon>Bacteria</taxon>
        <taxon>Bacillati</taxon>
        <taxon>Cyanobacteriota</taxon>
        <taxon>Cyanophyceae</taxon>
        <taxon>Nostocales</taxon>
        <taxon>Scytonemataceae</taxon>
        <taxon>Scytonema</taxon>
    </lineage>
</organism>
<dbReference type="PRINTS" id="PR00344">
    <property type="entry name" value="BCTRLSENSOR"/>
</dbReference>
<dbReference type="Pfam" id="PF02518">
    <property type="entry name" value="HATPase_c"/>
    <property type="match status" value="1"/>
</dbReference>
<dbReference type="SMART" id="SM00387">
    <property type="entry name" value="HATPase_c"/>
    <property type="match status" value="1"/>
</dbReference>
<dbReference type="InterPro" id="IPR003594">
    <property type="entry name" value="HATPase_dom"/>
</dbReference>
<keyword evidence="6" id="KW-0902">Two-component regulatory system</keyword>
<dbReference type="EMBL" id="ANNX02000048">
    <property type="protein sequence ID" value="KYC35945.1"/>
    <property type="molecule type" value="Genomic_DNA"/>
</dbReference>
<dbReference type="Gene3D" id="3.30.565.10">
    <property type="entry name" value="Histidine kinase-like ATPase, C-terminal domain"/>
    <property type="match status" value="1"/>
</dbReference>
<dbReference type="EC" id="2.7.13.3" evidence="2"/>
<dbReference type="CDD" id="cd00082">
    <property type="entry name" value="HisKA"/>
    <property type="match status" value="1"/>
</dbReference>
<feature type="transmembrane region" description="Helical" evidence="8">
    <location>
        <begin position="84"/>
        <end position="105"/>
    </location>
</feature>
<name>A0A139WU19_9CYAN</name>
<dbReference type="InterPro" id="IPR005467">
    <property type="entry name" value="His_kinase_dom"/>
</dbReference>
<evidence type="ECO:0000256" key="2">
    <source>
        <dbReference type="ARBA" id="ARBA00012438"/>
    </source>
</evidence>
<evidence type="ECO:0000256" key="8">
    <source>
        <dbReference type="SAM" id="Phobius"/>
    </source>
</evidence>
<dbReference type="STRING" id="128403.WA1_48930"/>
<gene>
    <name evidence="10" type="ORF">WA1_48930</name>
</gene>